<protein>
    <submittedName>
        <fullName evidence="1">Uncharacterized protein</fullName>
    </submittedName>
</protein>
<sequence>MKETAVEPTLPCWHCAANVTVRALFCHECGTIQPPGEVDPFTRLGLTAQFELDISAIDRQLAGFARILAPARFLDKGDKAVTLAAAHRVVREQAAATLRDPACRARALLTLANAAPVQPVNGGTWELDIIAAPDQTARARATTQVKDAMAAELRLLLDAFRLGNLTLAATRLSRVEAMALAVAAARRLG</sequence>
<evidence type="ECO:0000313" key="1">
    <source>
        <dbReference type="EMBL" id="OYQ34858.1"/>
    </source>
</evidence>
<accession>A0A255Z071</accession>
<dbReference type="InterPro" id="IPR036869">
    <property type="entry name" value="J_dom_sf"/>
</dbReference>
<name>A0A255Z071_9PROT</name>
<dbReference type="RefSeq" id="WP_133065494.1">
    <property type="nucleotide sequence ID" value="NZ_NOXU01000027.1"/>
</dbReference>
<dbReference type="AlphaFoldDB" id="A0A255Z071"/>
<evidence type="ECO:0000313" key="2">
    <source>
        <dbReference type="Proteomes" id="UP000216998"/>
    </source>
</evidence>
<keyword evidence="2" id="KW-1185">Reference proteome</keyword>
<organism evidence="1 2">
    <name type="scientific">Niveispirillum lacus</name>
    <dbReference type="NCBI Taxonomy" id="1981099"/>
    <lineage>
        <taxon>Bacteria</taxon>
        <taxon>Pseudomonadati</taxon>
        <taxon>Pseudomonadota</taxon>
        <taxon>Alphaproteobacteria</taxon>
        <taxon>Rhodospirillales</taxon>
        <taxon>Azospirillaceae</taxon>
        <taxon>Niveispirillum</taxon>
    </lineage>
</organism>
<dbReference type="EMBL" id="NOXU01000027">
    <property type="protein sequence ID" value="OYQ34858.1"/>
    <property type="molecule type" value="Genomic_DNA"/>
</dbReference>
<proteinExistence type="predicted"/>
<reference evidence="1 2" key="1">
    <citation type="submission" date="2017-07" db="EMBL/GenBank/DDBJ databases">
        <title>Niveispirillum cyanobacteriorum sp. nov., isolated from cyanobacterial aggregates in a eutrophic lake.</title>
        <authorList>
            <person name="Cai H."/>
        </authorList>
    </citation>
    <scope>NUCLEOTIDE SEQUENCE [LARGE SCALE GENOMIC DNA]</scope>
    <source>
        <strain evidence="2">TH1-14</strain>
    </source>
</reference>
<dbReference type="Gene3D" id="1.10.287.110">
    <property type="entry name" value="DnaJ domain"/>
    <property type="match status" value="1"/>
</dbReference>
<gene>
    <name evidence="1" type="ORF">CHU95_09740</name>
</gene>
<dbReference type="OrthoDB" id="287587at2"/>
<dbReference type="Proteomes" id="UP000216998">
    <property type="component" value="Unassembled WGS sequence"/>
</dbReference>
<comment type="caution">
    <text evidence="1">The sequence shown here is derived from an EMBL/GenBank/DDBJ whole genome shotgun (WGS) entry which is preliminary data.</text>
</comment>